<sequence length="172" mass="18294">MSFSSSSYHSPCTLLDTVAMTISISATSITLSTRRAAPTRRSAISTSCLPVLPVPPSTAALSAKKMARDTRVNIGSPSFKLFDNILDTTAFLVCSFSRFTAWSSSLGSLMMASTISVIPTSSTLSSSSDSCLVDAEIIASMSNGLVTSCSLSRVCRRTSMLVEMTMIFWNSD</sequence>
<name>A0A7C9B3M3_OPUST</name>
<protein>
    <submittedName>
        <fullName evidence="1">Uncharacterized protein</fullName>
    </submittedName>
</protein>
<reference evidence="1" key="2">
    <citation type="submission" date="2020-07" db="EMBL/GenBank/DDBJ databases">
        <authorList>
            <person name="Vera ALvarez R."/>
            <person name="Arias-Moreno D.M."/>
            <person name="Jimenez-Jacinto V."/>
            <person name="Jimenez-Bremont J.F."/>
            <person name="Swaminathan K."/>
            <person name="Moose S.P."/>
            <person name="Guerrero-Gonzalez M.L."/>
            <person name="Marino-Ramirez L."/>
            <person name="Landsman D."/>
            <person name="Rodriguez-Kessler M."/>
            <person name="Delgado-Sanchez P."/>
        </authorList>
    </citation>
    <scope>NUCLEOTIDE SEQUENCE</scope>
    <source>
        <tissue evidence="1">Cladode</tissue>
    </source>
</reference>
<dbReference type="AlphaFoldDB" id="A0A7C9B3M3"/>
<evidence type="ECO:0000313" key="1">
    <source>
        <dbReference type="EMBL" id="MBA4680633.1"/>
    </source>
</evidence>
<accession>A0A7C9B3M3</accession>
<reference evidence="1" key="1">
    <citation type="journal article" date="2013" name="J. Plant Res.">
        <title>Effect of fungi and light on seed germination of three Opuntia species from semiarid lands of central Mexico.</title>
        <authorList>
            <person name="Delgado-Sanchez P."/>
            <person name="Jimenez-Bremont J.F."/>
            <person name="Guerrero-Gonzalez Mde L."/>
            <person name="Flores J."/>
        </authorList>
    </citation>
    <scope>NUCLEOTIDE SEQUENCE</scope>
    <source>
        <tissue evidence="1">Cladode</tissue>
    </source>
</reference>
<proteinExistence type="predicted"/>
<dbReference type="EMBL" id="GISG01287829">
    <property type="protein sequence ID" value="MBA4680633.1"/>
    <property type="molecule type" value="Transcribed_RNA"/>
</dbReference>
<organism evidence="1">
    <name type="scientific">Opuntia streptacantha</name>
    <name type="common">Prickly pear cactus</name>
    <name type="synonym">Opuntia cardona</name>
    <dbReference type="NCBI Taxonomy" id="393608"/>
    <lineage>
        <taxon>Eukaryota</taxon>
        <taxon>Viridiplantae</taxon>
        <taxon>Streptophyta</taxon>
        <taxon>Embryophyta</taxon>
        <taxon>Tracheophyta</taxon>
        <taxon>Spermatophyta</taxon>
        <taxon>Magnoliopsida</taxon>
        <taxon>eudicotyledons</taxon>
        <taxon>Gunneridae</taxon>
        <taxon>Pentapetalae</taxon>
        <taxon>Caryophyllales</taxon>
        <taxon>Cactineae</taxon>
        <taxon>Cactaceae</taxon>
        <taxon>Opuntioideae</taxon>
        <taxon>Opuntia</taxon>
    </lineage>
</organism>